<accession>A0ABT0UX11</accession>
<evidence type="ECO:0000256" key="4">
    <source>
        <dbReference type="ARBA" id="ARBA00022723"/>
    </source>
</evidence>
<dbReference type="CDD" id="cd09080">
    <property type="entry name" value="TDP2"/>
    <property type="match status" value="1"/>
</dbReference>
<protein>
    <submittedName>
        <fullName evidence="11">RNA repair domain-containing protein</fullName>
    </submittedName>
</protein>
<evidence type="ECO:0000256" key="7">
    <source>
        <dbReference type="ARBA" id="ARBA00022842"/>
    </source>
</evidence>
<organism evidence="11 12">
    <name type="scientific">Streptomyces albipurpureus</name>
    <dbReference type="NCBI Taxonomy" id="2897419"/>
    <lineage>
        <taxon>Bacteria</taxon>
        <taxon>Bacillati</taxon>
        <taxon>Actinomycetota</taxon>
        <taxon>Actinomycetes</taxon>
        <taxon>Kitasatosporales</taxon>
        <taxon>Streptomycetaceae</taxon>
        <taxon>Streptomyces</taxon>
    </lineage>
</organism>
<dbReference type="SUPFAM" id="SSF56219">
    <property type="entry name" value="DNase I-like"/>
    <property type="match status" value="1"/>
</dbReference>
<keyword evidence="3" id="KW-0540">Nuclease</keyword>
<keyword evidence="7" id="KW-0460">Magnesium</keyword>
<gene>
    <name evidence="11" type="ORF">NBG84_33430</name>
</gene>
<dbReference type="PANTHER" id="PTHR15822">
    <property type="entry name" value="TRAF AND TNF RECEPTOR-ASSOCIATED PROTEIN"/>
    <property type="match status" value="1"/>
</dbReference>
<dbReference type="Proteomes" id="UP001431429">
    <property type="component" value="Unassembled WGS sequence"/>
</dbReference>
<dbReference type="Pfam" id="PF04457">
    <property type="entry name" value="MJ1316"/>
    <property type="match status" value="1"/>
</dbReference>
<dbReference type="InterPro" id="IPR051547">
    <property type="entry name" value="TDP2-like"/>
</dbReference>
<comment type="cofactor">
    <cofactor evidence="1">
        <name>Mn(2+)</name>
        <dbReference type="ChEBI" id="CHEBI:29035"/>
    </cofactor>
</comment>
<evidence type="ECO:0000259" key="10">
    <source>
        <dbReference type="Pfam" id="PF04457"/>
    </source>
</evidence>
<keyword evidence="4" id="KW-0479">Metal-binding</keyword>
<dbReference type="EMBL" id="JAMQAW010000057">
    <property type="protein sequence ID" value="MCM2393123.1"/>
    <property type="molecule type" value="Genomic_DNA"/>
</dbReference>
<keyword evidence="5" id="KW-0227">DNA damage</keyword>
<dbReference type="InterPro" id="IPR036691">
    <property type="entry name" value="Endo/exonu/phosph_ase_sf"/>
</dbReference>
<evidence type="ECO:0000259" key="9">
    <source>
        <dbReference type="Pfam" id="PF03372"/>
    </source>
</evidence>
<dbReference type="RefSeq" id="WP_250923432.1">
    <property type="nucleotide sequence ID" value="NZ_JAMQAW010000057.1"/>
</dbReference>
<evidence type="ECO:0000313" key="12">
    <source>
        <dbReference type="Proteomes" id="UP001431429"/>
    </source>
</evidence>
<evidence type="ECO:0000256" key="6">
    <source>
        <dbReference type="ARBA" id="ARBA00022801"/>
    </source>
</evidence>
<evidence type="ECO:0000256" key="5">
    <source>
        <dbReference type="ARBA" id="ARBA00022763"/>
    </source>
</evidence>
<comment type="cofactor">
    <cofactor evidence="2">
        <name>Mg(2+)</name>
        <dbReference type="ChEBI" id="CHEBI:18420"/>
    </cofactor>
</comment>
<dbReference type="Gene3D" id="3.30.460.10">
    <property type="entry name" value="Beta Polymerase, domain 2"/>
    <property type="match status" value="1"/>
</dbReference>
<dbReference type="InterPro" id="IPR043519">
    <property type="entry name" value="NT_sf"/>
</dbReference>
<dbReference type="InterPro" id="IPR040459">
    <property type="entry name" value="MJ1316"/>
</dbReference>
<evidence type="ECO:0000256" key="8">
    <source>
        <dbReference type="ARBA" id="ARBA00023204"/>
    </source>
</evidence>
<dbReference type="Gene3D" id="1.10.1410.10">
    <property type="match status" value="1"/>
</dbReference>
<dbReference type="SUPFAM" id="SSF81631">
    <property type="entry name" value="PAP/OAS1 substrate-binding domain"/>
    <property type="match status" value="1"/>
</dbReference>
<comment type="caution">
    <text evidence="11">The sequence shown here is derived from an EMBL/GenBank/DDBJ whole genome shotgun (WGS) entry which is preliminary data.</text>
</comment>
<reference evidence="11" key="1">
    <citation type="submission" date="2022-06" db="EMBL/GenBank/DDBJ databases">
        <title>Genome public.</title>
        <authorList>
            <person name="Sun Q."/>
        </authorList>
    </citation>
    <scope>NUCLEOTIDE SEQUENCE</scope>
    <source>
        <strain evidence="11">CWNU-1</strain>
    </source>
</reference>
<evidence type="ECO:0000313" key="11">
    <source>
        <dbReference type="EMBL" id="MCM2393123.1"/>
    </source>
</evidence>
<feature type="domain" description="Endonuclease/exonuclease/phosphatase" evidence="9">
    <location>
        <begin position="120"/>
        <end position="350"/>
    </location>
</feature>
<feature type="domain" description="MJ1316 RNA cyclic group end recognition" evidence="10">
    <location>
        <begin position="1"/>
        <end position="65"/>
    </location>
</feature>
<keyword evidence="12" id="KW-1185">Reference proteome</keyword>
<proteinExistence type="predicted"/>
<dbReference type="InterPro" id="IPR005135">
    <property type="entry name" value="Endo/exonuclease/phosphatase"/>
</dbReference>
<dbReference type="Gene3D" id="3.60.10.10">
    <property type="entry name" value="Endonuclease/exonuclease/phosphatase"/>
    <property type="match status" value="1"/>
</dbReference>
<dbReference type="PANTHER" id="PTHR15822:SF4">
    <property type="entry name" value="TYROSYL-DNA PHOSPHODIESTERASE 2"/>
    <property type="match status" value="1"/>
</dbReference>
<keyword evidence="8" id="KW-0234">DNA repair</keyword>
<evidence type="ECO:0000256" key="2">
    <source>
        <dbReference type="ARBA" id="ARBA00001946"/>
    </source>
</evidence>
<name>A0ABT0UX11_9ACTN</name>
<keyword evidence="6" id="KW-0378">Hydrolase</keyword>
<sequence length="717" mass="77785">MQTSEGLYHRVRWDARFDPARFVLGVTQRGAEPKRVPLTSFVPGGEVPWHRVLFFEADGELVWDRRTGVDRIDLTDAGRAQDPRRLPSPFFTPITPQRWDGTTWVSTAIPRRGSATLRVLTWNTLWDRYGAELLNTERRRPLLLEVLRNADADVIALQEVTSELLRLIRATEWVREGYTLTPGGRDVDEYGLLLLSRLPVREAGHHVLGPHKALTAIVVDSDPYGLVTVAATHLTSDHTTDGATVRKGQLDRIAEGLAALAGPVVLLGDFNDVGKAAESRLELTDAWTSVHGEDDQTPTFDPPRNPLAALSSLTGQAGRLDRVLLRDVEARRAVLRGDTPDTDGLFASDHYGVEADLGPLPDPFVEATASQVRHALGEGAVHLVGSRRMGCALADADLDLVTALPGEVKIAAVRDRLAAALPDATVLRVVEGARVPGVRFRVSGLVVDLVVVGTGDIPPEEAVARRTELGESAAVALSAVSDAEAILEAVGERRDAFARLAREVKAWAHARGLGSAPFGGVPGIGWAVLAARTVREAGSLEGPELLRQFFGGWAAWDWRTAVGGPDVDLPMAIMTPSEPIRPCTERVSAAGRDRLAEELFRAWETLESAADPWPELLAVPPLEQRHCQWLIVTSPEDQMGRVRGRMHGLLRALEEAGASDVQAWPRPFAADPVRYAVGLGRSPLGSARLADVSAHWVRGLSGVRLKPWEGTGAPQLR</sequence>
<evidence type="ECO:0000256" key="1">
    <source>
        <dbReference type="ARBA" id="ARBA00001936"/>
    </source>
</evidence>
<dbReference type="SUPFAM" id="SSF81301">
    <property type="entry name" value="Nucleotidyltransferase"/>
    <property type="match status" value="1"/>
</dbReference>
<evidence type="ECO:0000256" key="3">
    <source>
        <dbReference type="ARBA" id="ARBA00022722"/>
    </source>
</evidence>
<dbReference type="Pfam" id="PF03372">
    <property type="entry name" value="Exo_endo_phos"/>
    <property type="match status" value="1"/>
</dbReference>